<sequence length="160" mass="17469">MLFILTLIFFFCGGPKKTETAAPADTTQTAVTSESTPSAPAPPAAQTASEKPATPPPPASSEAPEKPAALPKLWDFFATWCPPCKKQAPIIEELAKEYAGRIEIISIDTDKNPDLARKFNIQAIPTLVFLDAEGKELSRNVGLMSKEEILARFREHKFIE</sequence>
<accession>A0A7C2B4V7</accession>
<dbReference type="Pfam" id="PF00085">
    <property type="entry name" value="Thioredoxin"/>
    <property type="match status" value="1"/>
</dbReference>
<dbReference type="Gene3D" id="3.40.30.10">
    <property type="entry name" value="Glutaredoxin"/>
    <property type="match status" value="1"/>
</dbReference>
<feature type="region of interest" description="Disordered" evidence="1">
    <location>
        <begin position="21"/>
        <end position="66"/>
    </location>
</feature>
<evidence type="ECO:0000313" key="4">
    <source>
        <dbReference type="EMBL" id="HEE18198.1"/>
    </source>
</evidence>
<protein>
    <submittedName>
        <fullName evidence="4">Thioredoxin</fullName>
    </submittedName>
</protein>
<name>A0A7C2B4V7_UNCW3</name>
<evidence type="ECO:0000256" key="1">
    <source>
        <dbReference type="SAM" id="MobiDB-lite"/>
    </source>
</evidence>
<dbReference type="PANTHER" id="PTHR45663:SF11">
    <property type="entry name" value="GEO12009P1"/>
    <property type="match status" value="1"/>
</dbReference>
<feature type="domain" description="Thioredoxin" evidence="2">
    <location>
        <begin position="35"/>
        <end position="158"/>
    </location>
</feature>
<organism evidence="4">
    <name type="scientific">candidate division WOR-3 bacterium</name>
    <dbReference type="NCBI Taxonomy" id="2052148"/>
    <lineage>
        <taxon>Bacteria</taxon>
        <taxon>Bacteria division WOR-3</taxon>
    </lineage>
</organism>
<dbReference type="EMBL" id="DSLG01000008">
    <property type="protein sequence ID" value="HEA87966.1"/>
    <property type="molecule type" value="Genomic_DNA"/>
</dbReference>
<dbReference type="InterPro" id="IPR036249">
    <property type="entry name" value="Thioredoxin-like_sf"/>
</dbReference>
<dbReference type="GO" id="GO:0005737">
    <property type="term" value="C:cytoplasm"/>
    <property type="evidence" value="ECO:0007669"/>
    <property type="project" value="TreeGrafter"/>
</dbReference>
<proteinExistence type="predicted"/>
<evidence type="ECO:0000313" key="3">
    <source>
        <dbReference type="EMBL" id="HEA87966.1"/>
    </source>
</evidence>
<dbReference type="EMBL" id="DSTU01000004">
    <property type="protein sequence ID" value="HFJ53804.1"/>
    <property type="molecule type" value="Genomic_DNA"/>
</dbReference>
<dbReference type="PROSITE" id="PS51352">
    <property type="entry name" value="THIOREDOXIN_2"/>
    <property type="match status" value="1"/>
</dbReference>
<dbReference type="SUPFAM" id="SSF52833">
    <property type="entry name" value="Thioredoxin-like"/>
    <property type="match status" value="1"/>
</dbReference>
<gene>
    <name evidence="4" type="ORF">ENP62_01430</name>
    <name evidence="3" type="ORF">ENP94_08210</name>
    <name evidence="5" type="ORF">ENS16_03855</name>
</gene>
<dbReference type="PANTHER" id="PTHR45663">
    <property type="entry name" value="GEO12009P1"/>
    <property type="match status" value="1"/>
</dbReference>
<dbReference type="AlphaFoldDB" id="A0A7C2B4V7"/>
<evidence type="ECO:0000313" key="5">
    <source>
        <dbReference type="EMBL" id="HFJ53804.1"/>
    </source>
</evidence>
<feature type="compositionally biased region" description="Low complexity" evidence="1">
    <location>
        <begin position="29"/>
        <end position="52"/>
    </location>
</feature>
<dbReference type="InterPro" id="IPR013766">
    <property type="entry name" value="Thioredoxin_domain"/>
</dbReference>
<reference evidence="4" key="1">
    <citation type="journal article" date="2020" name="mSystems">
        <title>Genome- and Community-Level Interaction Insights into Carbon Utilization and Element Cycling Functions of Hydrothermarchaeota in Hydrothermal Sediment.</title>
        <authorList>
            <person name="Zhou Z."/>
            <person name="Liu Y."/>
            <person name="Xu W."/>
            <person name="Pan J."/>
            <person name="Luo Z.H."/>
            <person name="Li M."/>
        </authorList>
    </citation>
    <scope>NUCLEOTIDE SEQUENCE [LARGE SCALE GENOMIC DNA]</scope>
    <source>
        <strain evidence="4">SpSt-236</strain>
        <strain evidence="3">SpSt-265</strain>
        <strain evidence="5">SpSt-465</strain>
    </source>
</reference>
<dbReference type="EMBL" id="DSKA01000109">
    <property type="protein sequence ID" value="HEE18198.1"/>
    <property type="molecule type" value="Genomic_DNA"/>
</dbReference>
<dbReference type="CDD" id="cd02947">
    <property type="entry name" value="TRX_family"/>
    <property type="match status" value="1"/>
</dbReference>
<comment type="caution">
    <text evidence="4">The sequence shown here is derived from an EMBL/GenBank/DDBJ whole genome shotgun (WGS) entry which is preliminary data.</text>
</comment>
<dbReference type="GO" id="GO:0015035">
    <property type="term" value="F:protein-disulfide reductase activity"/>
    <property type="evidence" value="ECO:0007669"/>
    <property type="project" value="TreeGrafter"/>
</dbReference>
<evidence type="ECO:0000259" key="2">
    <source>
        <dbReference type="PROSITE" id="PS51352"/>
    </source>
</evidence>